<feature type="domain" description="Spore protein YkvP/CgeB glycosyl transferase-like" evidence="1">
    <location>
        <begin position="243"/>
        <end position="395"/>
    </location>
</feature>
<organism evidence="2 3">
    <name type="scientific">Mucilaginibacter antarcticus</name>
    <dbReference type="NCBI Taxonomy" id="1855725"/>
    <lineage>
        <taxon>Bacteria</taxon>
        <taxon>Pseudomonadati</taxon>
        <taxon>Bacteroidota</taxon>
        <taxon>Sphingobacteriia</taxon>
        <taxon>Sphingobacteriales</taxon>
        <taxon>Sphingobacteriaceae</taxon>
        <taxon>Mucilaginibacter</taxon>
    </lineage>
</organism>
<reference evidence="3" key="1">
    <citation type="journal article" date="2019" name="Int. J. Syst. Evol. Microbiol.">
        <title>The Global Catalogue of Microorganisms (GCM) 10K type strain sequencing project: providing services to taxonomists for standard genome sequencing and annotation.</title>
        <authorList>
            <consortium name="The Broad Institute Genomics Platform"/>
            <consortium name="The Broad Institute Genome Sequencing Center for Infectious Disease"/>
            <person name="Wu L."/>
            <person name="Ma J."/>
        </authorList>
    </citation>
    <scope>NUCLEOTIDE SEQUENCE [LARGE SCALE GENOMIC DNA]</scope>
    <source>
        <strain evidence="3">KCTC 52232</strain>
    </source>
</reference>
<dbReference type="Gene3D" id="3.40.50.2000">
    <property type="entry name" value="Glycogen Phosphorylase B"/>
    <property type="match status" value="1"/>
</dbReference>
<dbReference type="RefSeq" id="WP_377124690.1">
    <property type="nucleotide sequence ID" value="NZ_JBHUON010000005.1"/>
</dbReference>
<evidence type="ECO:0000313" key="3">
    <source>
        <dbReference type="Proteomes" id="UP001597601"/>
    </source>
</evidence>
<sequence length="419" mass="46372">MAKKVVLVTSTQPSLNPRLVKEADTLCNAGYEVTVLYSYWNNWGADFSDQLLKTKPWKAICVGGNPETQGGLYFLSRLINKIAKAWVNSSTFNFLTDIAISRASYCLKRETKNHPADLYIGHNPGALPAIIAAAKANNKPCGFDAEDFHRNETSDDSTNLDVRLKTQLEDKYLSHLDYFTTSSPEIAMAYQQLYPALNPVVLLNVFPVSNDVNTNRIGIATGPLKLFWFSQTIGDRRGLQDVVAALKSLDKDSFELHILGSQLHSDPDFIKALLTSGVNLTIHQPIPPDDLVAFASKFDIGLALEPAFNLNNNLALSNKIFTYLQAGLAVIASDTAAQLSLLHKNQGMGHVYPKGDHQALAALLTNYHNNRQQLADNQIEALRLAREQYNWEVESQKFLAVVEQTIGVKQGSQAFYKSS</sequence>
<dbReference type="EMBL" id="JBHUON010000005">
    <property type="protein sequence ID" value="MFD2864301.1"/>
    <property type="molecule type" value="Genomic_DNA"/>
</dbReference>
<evidence type="ECO:0000259" key="1">
    <source>
        <dbReference type="Pfam" id="PF13524"/>
    </source>
</evidence>
<gene>
    <name evidence="2" type="ORF">ACFSYC_06325</name>
</gene>
<dbReference type="InterPro" id="IPR055259">
    <property type="entry name" value="YkvP/CgeB_Glyco_trans-like"/>
</dbReference>
<dbReference type="SUPFAM" id="SSF53756">
    <property type="entry name" value="UDP-Glycosyltransferase/glycogen phosphorylase"/>
    <property type="match status" value="1"/>
</dbReference>
<dbReference type="Proteomes" id="UP001597601">
    <property type="component" value="Unassembled WGS sequence"/>
</dbReference>
<keyword evidence="3" id="KW-1185">Reference proteome</keyword>
<dbReference type="Pfam" id="PF13524">
    <property type="entry name" value="Glyco_trans_1_2"/>
    <property type="match status" value="1"/>
</dbReference>
<evidence type="ECO:0000313" key="2">
    <source>
        <dbReference type="EMBL" id="MFD2864301.1"/>
    </source>
</evidence>
<comment type="caution">
    <text evidence="2">The sequence shown here is derived from an EMBL/GenBank/DDBJ whole genome shotgun (WGS) entry which is preliminary data.</text>
</comment>
<name>A0ABW5XNA2_9SPHI</name>
<proteinExistence type="predicted"/>
<protein>
    <recommendedName>
        <fullName evidence="1">Spore protein YkvP/CgeB glycosyl transferase-like domain-containing protein</fullName>
    </recommendedName>
</protein>
<accession>A0ABW5XNA2</accession>